<protein>
    <submittedName>
        <fullName evidence="2">Uncharacterized protein</fullName>
    </submittedName>
</protein>
<evidence type="ECO:0000313" key="3">
    <source>
        <dbReference type="Proteomes" id="UP000179636"/>
    </source>
</evidence>
<organism evidence="2 3">
    <name type="scientific">Mycobacterium syngnathidarum</name>
    <dbReference type="NCBI Taxonomy" id="1908205"/>
    <lineage>
        <taxon>Bacteria</taxon>
        <taxon>Bacillati</taxon>
        <taxon>Actinomycetota</taxon>
        <taxon>Actinomycetes</taxon>
        <taxon>Mycobacteriales</taxon>
        <taxon>Mycobacteriaceae</taxon>
        <taxon>Mycobacterium</taxon>
    </lineage>
</organism>
<accession>A0A1Q9WBF4</accession>
<sequence length="287" mass="32194">MRQSPSAETPNAGQPPSRQTQTVNWPDKLKDFRFRWSAEPGIDLYSGAAVPLRAYAESWRVAQMMSDMSAAYPGFERAVPANRELTDHSPRDAPAYMLTFVRPSMDDELDEIYTDKPRYESKRFYGNEYFHILSLDEVDGGWRAYLCDGLYDMYRDGKDGYSPVTSLRGWTGPPKEPMKGIRVWHVEMAAPENSGASAPQKGSNPAPSGDVFSSWRIRGAAPDSKWESAPGFSGSDYHETFADFERRRQQCSDRMPGALDSRNAGDQTINKKPDMQPAVPGWPDATT</sequence>
<dbReference type="EMBL" id="MLHV01000038">
    <property type="protein sequence ID" value="OHT90739.1"/>
    <property type="molecule type" value="Genomic_DNA"/>
</dbReference>
<proteinExistence type="predicted"/>
<dbReference type="STRING" id="1908205.BKG60_13245"/>
<comment type="caution">
    <text evidence="2">The sequence shown here is derived from an EMBL/GenBank/DDBJ whole genome shotgun (WGS) entry which is preliminary data.</text>
</comment>
<dbReference type="OrthoDB" id="4464925at2"/>
<name>A0A1Q9WBF4_9MYCO</name>
<feature type="region of interest" description="Disordered" evidence="1">
    <location>
        <begin position="1"/>
        <end position="24"/>
    </location>
</feature>
<reference evidence="2 3" key="1">
    <citation type="submission" date="2016-10" db="EMBL/GenBank/DDBJ databases">
        <title>Evaluation of Human, Animal and Environmental Mycobacterium chelonae Isolates by Core Genome Phylogenomic Analysis, Targeted Gene Comparison, and Anti-microbial Susceptibility Patterns: A Tale of Mistaken Identities.</title>
        <authorList>
            <person name="Fogelson S.B."/>
            <person name="Camus A.C."/>
            <person name="Lorenz W."/>
            <person name="Vasireddy R."/>
            <person name="Vasireddy S."/>
            <person name="Smith T."/>
            <person name="Brown-Elliott B.A."/>
            <person name="Wallace R.J.Jr."/>
            <person name="Hasan N.A."/>
            <person name="Reischl U."/>
            <person name="Sanchez S."/>
        </authorList>
    </citation>
    <scope>NUCLEOTIDE SEQUENCE [LARGE SCALE GENOMIC DNA]</scope>
    <source>
        <strain evidence="2 3">24999</strain>
    </source>
</reference>
<evidence type="ECO:0000313" key="2">
    <source>
        <dbReference type="EMBL" id="OHT90739.1"/>
    </source>
</evidence>
<feature type="region of interest" description="Disordered" evidence="1">
    <location>
        <begin position="192"/>
        <end position="287"/>
    </location>
</feature>
<accession>A0A1S1JUH5</accession>
<feature type="compositionally biased region" description="Basic and acidic residues" evidence="1">
    <location>
        <begin position="236"/>
        <end position="251"/>
    </location>
</feature>
<dbReference type="Proteomes" id="UP000179636">
    <property type="component" value="Unassembled WGS sequence"/>
</dbReference>
<feature type="compositionally biased region" description="Polar residues" evidence="1">
    <location>
        <begin position="194"/>
        <end position="206"/>
    </location>
</feature>
<keyword evidence="3" id="KW-1185">Reference proteome</keyword>
<evidence type="ECO:0000256" key="1">
    <source>
        <dbReference type="SAM" id="MobiDB-lite"/>
    </source>
</evidence>
<dbReference type="AlphaFoldDB" id="A0A1Q9WBF4"/>
<gene>
    <name evidence="2" type="ORF">BKG61_26895</name>
</gene>